<name>A0A6J4RT25_9ACTN</name>
<accession>A0A6J4RT25</accession>
<dbReference type="EMBL" id="CADCVT010000072">
    <property type="protein sequence ID" value="CAA9481396.1"/>
    <property type="molecule type" value="Genomic_DNA"/>
</dbReference>
<feature type="region of interest" description="Disordered" evidence="1">
    <location>
        <begin position="1"/>
        <end position="24"/>
    </location>
</feature>
<protein>
    <submittedName>
        <fullName evidence="2">Uncharacterized protein</fullName>
    </submittedName>
</protein>
<dbReference type="AlphaFoldDB" id="A0A6J4RT25"/>
<evidence type="ECO:0000313" key="2">
    <source>
        <dbReference type="EMBL" id="CAA9481396.1"/>
    </source>
</evidence>
<sequence length="24" mass="3000">DEATRRERRRGRPHRRGAARRREV</sequence>
<gene>
    <name evidence="2" type="ORF">AVDCRST_MAG85-696</name>
</gene>
<organism evidence="2">
    <name type="scientific">uncultured Solirubrobacteraceae bacterium</name>
    <dbReference type="NCBI Taxonomy" id="1162706"/>
    <lineage>
        <taxon>Bacteria</taxon>
        <taxon>Bacillati</taxon>
        <taxon>Actinomycetota</taxon>
        <taxon>Thermoleophilia</taxon>
        <taxon>Solirubrobacterales</taxon>
        <taxon>Solirubrobacteraceae</taxon>
        <taxon>environmental samples</taxon>
    </lineage>
</organism>
<proteinExistence type="predicted"/>
<reference evidence="2" key="1">
    <citation type="submission" date="2020-02" db="EMBL/GenBank/DDBJ databases">
        <authorList>
            <person name="Meier V. D."/>
        </authorList>
    </citation>
    <scope>NUCLEOTIDE SEQUENCE</scope>
    <source>
        <strain evidence="2">AVDCRST_MAG85</strain>
    </source>
</reference>
<feature type="non-terminal residue" evidence="2">
    <location>
        <position position="24"/>
    </location>
</feature>
<evidence type="ECO:0000256" key="1">
    <source>
        <dbReference type="SAM" id="MobiDB-lite"/>
    </source>
</evidence>
<feature type="non-terminal residue" evidence="2">
    <location>
        <position position="1"/>
    </location>
</feature>